<dbReference type="Proteomes" id="UP000552700">
    <property type="component" value="Unassembled WGS sequence"/>
</dbReference>
<dbReference type="AlphaFoldDB" id="A0A841IVU5"/>
<evidence type="ECO:0000256" key="1">
    <source>
        <dbReference type="SAM" id="Phobius"/>
    </source>
</evidence>
<evidence type="ECO:0000313" key="2">
    <source>
        <dbReference type="EMBL" id="MBB6122464.1"/>
    </source>
</evidence>
<gene>
    <name evidence="2" type="ORF">FHS92_000171</name>
</gene>
<keyword evidence="3" id="KW-1185">Reference proteome</keyword>
<evidence type="ECO:0000313" key="3">
    <source>
        <dbReference type="Proteomes" id="UP000552700"/>
    </source>
</evidence>
<accession>A0A841IVU5</accession>
<name>A0A841IVU5_9SPHN</name>
<protein>
    <submittedName>
        <fullName evidence="2">ElaB/YqjD/DUF883 family membrane-anchored ribosome-binding protein</fullName>
    </submittedName>
</protein>
<reference evidence="2 3" key="1">
    <citation type="submission" date="2020-08" db="EMBL/GenBank/DDBJ databases">
        <title>Genomic Encyclopedia of Type Strains, Phase IV (KMG-IV): sequencing the most valuable type-strain genomes for metagenomic binning, comparative biology and taxonomic classification.</title>
        <authorList>
            <person name="Goeker M."/>
        </authorList>
    </citation>
    <scope>NUCLEOTIDE SEQUENCE [LARGE SCALE GENOMIC DNA]</scope>
    <source>
        <strain evidence="2 3">DSM 102255</strain>
    </source>
</reference>
<dbReference type="EMBL" id="JACIJP010000001">
    <property type="protein sequence ID" value="MBB6122464.1"/>
    <property type="molecule type" value="Genomic_DNA"/>
</dbReference>
<sequence length="203" mass="20956">MPNNDKTLSAQPKLERVREIAGDTADQAIKTVRKGATAARKQTQRAAEGLDHARIEAGKAVNNANRLITEHPLAATAAAVAVGALFAYAFPRSARTLRNAAPRLLDAVATRAREAQDAAKSALPIAEVASLAEAAADAARKAPAAIIEAVKDGADIARETANDVLVGPAAEVRDQASELASRASKGAAGAVTRLRKAASRVTK</sequence>
<keyword evidence="1" id="KW-1133">Transmembrane helix</keyword>
<feature type="transmembrane region" description="Helical" evidence="1">
    <location>
        <begin position="73"/>
        <end position="90"/>
    </location>
</feature>
<keyword evidence="1" id="KW-0812">Transmembrane</keyword>
<organism evidence="2 3">
    <name type="scientific">Sphingobium subterraneum</name>
    <dbReference type="NCBI Taxonomy" id="627688"/>
    <lineage>
        <taxon>Bacteria</taxon>
        <taxon>Pseudomonadati</taxon>
        <taxon>Pseudomonadota</taxon>
        <taxon>Alphaproteobacteria</taxon>
        <taxon>Sphingomonadales</taxon>
        <taxon>Sphingomonadaceae</taxon>
        <taxon>Sphingobium</taxon>
    </lineage>
</organism>
<proteinExistence type="predicted"/>
<keyword evidence="1" id="KW-0472">Membrane</keyword>
<comment type="caution">
    <text evidence="2">The sequence shown here is derived from an EMBL/GenBank/DDBJ whole genome shotgun (WGS) entry which is preliminary data.</text>
</comment>
<dbReference type="RefSeq" id="WP_184076626.1">
    <property type="nucleotide sequence ID" value="NZ_JACIJP010000001.1"/>
</dbReference>